<evidence type="ECO:0000256" key="4">
    <source>
        <dbReference type="SAM" id="MobiDB-lite"/>
    </source>
</evidence>
<dbReference type="InterPro" id="IPR035441">
    <property type="entry name" value="TFIIS/LEDGF_dom_sf"/>
</dbReference>
<evidence type="ECO:0000313" key="6">
    <source>
        <dbReference type="EMBL" id="RCI05353.1"/>
    </source>
</evidence>
<keyword evidence="7" id="KW-1185">Reference proteome</keyword>
<evidence type="ECO:0000259" key="5">
    <source>
        <dbReference type="PROSITE" id="PS51319"/>
    </source>
</evidence>
<dbReference type="OrthoDB" id="21124at2759"/>
<dbReference type="SUPFAM" id="SSF47676">
    <property type="entry name" value="Conserved domain common to transcription factors TFIIS, elongin A, CRSP70"/>
    <property type="match status" value="1"/>
</dbReference>
<dbReference type="Proteomes" id="UP000253551">
    <property type="component" value="Unassembled WGS sequence"/>
</dbReference>
<dbReference type="Pfam" id="PF08711">
    <property type="entry name" value="Med26"/>
    <property type="match status" value="1"/>
</dbReference>
<keyword evidence="3" id="KW-0539">Nucleus</keyword>
<proteinExistence type="inferred from homology"/>
<accession>A0A367KT17</accession>
<feature type="compositionally biased region" description="Acidic residues" evidence="4">
    <location>
        <begin position="43"/>
        <end position="53"/>
    </location>
</feature>
<dbReference type="GO" id="GO:0016973">
    <property type="term" value="P:poly(A)+ mRNA export from nucleus"/>
    <property type="evidence" value="ECO:0007669"/>
    <property type="project" value="TreeGrafter"/>
</dbReference>
<dbReference type="Gene3D" id="1.20.930.10">
    <property type="entry name" value="Conserved domain common to transcription factors TFIIS, elongin A, CRSP70"/>
    <property type="match status" value="1"/>
</dbReference>
<reference evidence="6 7" key="1">
    <citation type="journal article" date="2018" name="G3 (Bethesda)">
        <title>Phylogenetic and Phylogenomic Definition of Rhizopus Species.</title>
        <authorList>
            <person name="Gryganskyi A.P."/>
            <person name="Golan J."/>
            <person name="Dolatabadi S."/>
            <person name="Mondo S."/>
            <person name="Robb S."/>
            <person name="Idnurm A."/>
            <person name="Muszewska A."/>
            <person name="Steczkiewicz K."/>
            <person name="Masonjones S."/>
            <person name="Liao H.L."/>
            <person name="Gajdeczka M.T."/>
            <person name="Anike F."/>
            <person name="Vuek A."/>
            <person name="Anishchenko I.M."/>
            <person name="Voigt K."/>
            <person name="de Hoog G.S."/>
            <person name="Smith M.E."/>
            <person name="Heitman J."/>
            <person name="Vilgalys R."/>
            <person name="Stajich J.E."/>
        </authorList>
    </citation>
    <scope>NUCLEOTIDE SEQUENCE [LARGE SCALE GENOMIC DNA]</scope>
    <source>
        <strain evidence="6 7">LSU 92-RS-03</strain>
    </source>
</reference>
<protein>
    <submittedName>
        <fullName evidence="6">Transcription factor iws1</fullName>
    </submittedName>
</protein>
<organism evidence="6 7">
    <name type="scientific">Rhizopus stolonifer</name>
    <name type="common">Rhizopus nigricans</name>
    <dbReference type="NCBI Taxonomy" id="4846"/>
    <lineage>
        <taxon>Eukaryota</taxon>
        <taxon>Fungi</taxon>
        <taxon>Fungi incertae sedis</taxon>
        <taxon>Mucoromycota</taxon>
        <taxon>Mucoromycotina</taxon>
        <taxon>Mucoromycetes</taxon>
        <taxon>Mucorales</taxon>
        <taxon>Mucorineae</taxon>
        <taxon>Rhizopodaceae</taxon>
        <taxon>Rhizopus</taxon>
    </lineage>
</organism>
<name>A0A367KT17_RHIST</name>
<evidence type="ECO:0000256" key="2">
    <source>
        <dbReference type="ARBA" id="ARBA00037992"/>
    </source>
</evidence>
<comment type="function">
    <text evidence="1">Transcription factor involved in RNA polymerase II transcription regulation. May function in both SPT15/TBP post-recruitment and recruitment steps of transcription.</text>
</comment>
<comment type="similarity">
    <text evidence="2">Belongs to the IWS1 family.</text>
</comment>
<feature type="region of interest" description="Disordered" evidence="4">
    <location>
        <begin position="1"/>
        <end position="109"/>
    </location>
</feature>
<dbReference type="EMBL" id="PJQM01000410">
    <property type="protein sequence ID" value="RCI05353.1"/>
    <property type="molecule type" value="Genomic_DNA"/>
</dbReference>
<evidence type="ECO:0000256" key="1">
    <source>
        <dbReference type="ARBA" id="ARBA00037349"/>
    </source>
</evidence>
<evidence type="ECO:0000313" key="7">
    <source>
        <dbReference type="Proteomes" id="UP000253551"/>
    </source>
</evidence>
<dbReference type="InterPro" id="IPR051037">
    <property type="entry name" value="RNAPII_TF_IWS1"/>
</dbReference>
<feature type="compositionally biased region" description="Basic and acidic residues" evidence="4">
    <location>
        <begin position="75"/>
        <end position="90"/>
    </location>
</feature>
<dbReference type="STRING" id="4846.A0A367KT17"/>
<gene>
    <name evidence="6" type="primary">IWS1</name>
    <name evidence="6" type="ORF">CU098_012360</name>
</gene>
<sequence>MDEEQLDNGNLFGSSQEEEMSDLDGDQPSDNEEMTAISAPNETVEEEEEEPAEDLLSNSKLPSFRKKSREDNEEEKARLEKVRKEIRELKSGSVQGNEEDEGPIDPQQALRDEIDRQFEKALNSGKKKKKRRDGEDIEHAMDDELSELRDRMKSACEKDTIANGNRQPALAKLKMLNEVSNTLTNKHLQDLILDNGLLEAIRLWIEPLPDRSLPSLDIQQAMLDILDRLPISGEHLRESGVGKIVYFYTKSPRIEQPIKRKADQLVAKWSRLVIKRSVNYKERRHAVQELSHEDMVQKRRKYKRDDLEEEQASGSRMHVRIPQAVAADYDIVPQSVIRQDSNRASKADTTFKRLNNTMRSIKTGPKKTTPKVAIEGKNISL</sequence>
<dbReference type="PROSITE" id="PS51319">
    <property type="entry name" value="TFIIS_N"/>
    <property type="match status" value="1"/>
</dbReference>
<dbReference type="GO" id="GO:0005634">
    <property type="term" value="C:nucleus"/>
    <property type="evidence" value="ECO:0007669"/>
    <property type="project" value="UniProtKB-SubCell"/>
</dbReference>
<feature type="region of interest" description="Disordered" evidence="4">
    <location>
        <begin position="360"/>
        <end position="381"/>
    </location>
</feature>
<feature type="compositionally biased region" description="Acidic residues" evidence="4">
    <location>
        <begin position="16"/>
        <end position="33"/>
    </location>
</feature>
<dbReference type="PANTHER" id="PTHR46010">
    <property type="entry name" value="PROTEIN IWS1 HOMOLOG"/>
    <property type="match status" value="1"/>
</dbReference>
<comment type="subcellular location">
    <subcellularLocation>
        <location evidence="3">Nucleus</location>
    </subcellularLocation>
</comment>
<feature type="domain" description="TFIIS N-terminal" evidence="5">
    <location>
        <begin position="199"/>
        <end position="276"/>
    </location>
</feature>
<evidence type="ECO:0000256" key="3">
    <source>
        <dbReference type="PROSITE-ProRule" id="PRU00649"/>
    </source>
</evidence>
<dbReference type="PANTHER" id="PTHR46010:SF1">
    <property type="entry name" value="PROTEIN IWS1 HOMOLOG"/>
    <property type="match status" value="1"/>
</dbReference>
<dbReference type="AlphaFoldDB" id="A0A367KT17"/>
<feature type="region of interest" description="Disordered" evidence="4">
    <location>
        <begin position="121"/>
        <end position="140"/>
    </location>
</feature>
<dbReference type="InterPro" id="IPR017923">
    <property type="entry name" value="TFIIS_N"/>
</dbReference>
<comment type="caution">
    <text evidence="6">The sequence shown here is derived from an EMBL/GenBank/DDBJ whole genome shotgun (WGS) entry which is preliminary data.</text>
</comment>